<keyword evidence="1" id="KW-0472">Membrane</keyword>
<keyword evidence="3" id="KW-1185">Reference proteome</keyword>
<feature type="transmembrane region" description="Helical" evidence="1">
    <location>
        <begin position="53"/>
        <end position="78"/>
    </location>
</feature>
<keyword evidence="1" id="KW-1133">Transmembrane helix</keyword>
<keyword evidence="1" id="KW-0812">Transmembrane</keyword>
<name>A0ABR8D9J1_9NOST</name>
<proteinExistence type="predicted"/>
<gene>
    <name evidence="2" type="ORF">H6G83_22010</name>
</gene>
<dbReference type="RefSeq" id="WP_190476109.1">
    <property type="nucleotide sequence ID" value="NZ_JACJSG010000032.1"/>
</dbReference>
<evidence type="ECO:0000256" key="1">
    <source>
        <dbReference type="SAM" id="Phobius"/>
    </source>
</evidence>
<protein>
    <submittedName>
        <fullName evidence="2">Uncharacterized protein</fullName>
    </submittedName>
</protein>
<organism evidence="2 3">
    <name type="scientific">Anabaena azotica FACHB-119</name>
    <dbReference type="NCBI Taxonomy" id="947527"/>
    <lineage>
        <taxon>Bacteria</taxon>
        <taxon>Bacillati</taxon>
        <taxon>Cyanobacteriota</taxon>
        <taxon>Cyanophyceae</taxon>
        <taxon>Nostocales</taxon>
        <taxon>Nostocaceae</taxon>
        <taxon>Anabaena</taxon>
        <taxon>Anabaena azotica</taxon>
    </lineage>
</organism>
<dbReference type="EMBL" id="JACJSG010000032">
    <property type="protein sequence ID" value="MBD2503246.1"/>
    <property type="molecule type" value="Genomic_DNA"/>
</dbReference>
<feature type="transmembrane region" description="Helical" evidence="1">
    <location>
        <begin position="84"/>
        <end position="106"/>
    </location>
</feature>
<comment type="caution">
    <text evidence="2">The sequence shown here is derived from an EMBL/GenBank/DDBJ whole genome shotgun (WGS) entry which is preliminary data.</text>
</comment>
<accession>A0ABR8D9J1</accession>
<reference evidence="2 3" key="1">
    <citation type="journal article" date="2020" name="ISME J.">
        <title>Comparative genomics reveals insights into cyanobacterial evolution and habitat adaptation.</title>
        <authorList>
            <person name="Chen M.Y."/>
            <person name="Teng W.K."/>
            <person name="Zhao L."/>
            <person name="Hu C.X."/>
            <person name="Zhou Y.K."/>
            <person name="Han B.P."/>
            <person name="Song L.R."/>
            <person name="Shu W.S."/>
        </authorList>
    </citation>
    <scope>NUCLEOTIDE SEQUENCE [LARGE SCALE GENOMIC DNA]</scope>
    <source>
        <strain evidence="2 3">FACHB-119</strain>
    </source>
</reference>
<sequence>MRNDLQNLEISQKELEKLTNLPVNSELIIIRNIFNKFCQKIITQIQGSEGATVVFLSVSVSIFAYLIFDVFIKVFAAWIDIPSWLILIILGFFGCVGTQAILYYWWRNQQKILQKNMTISLEILLKDVQRYNSVIKVIDINDQIEDAGNAGVSIKEREKVIAALKLTRADLIRALRTERILRENKNFILSNTELFTNNLAALTAIQVTEQATEHGRLLNEALQIALDVQYEMKTLQSQSNV</sequence>
<evidence type="ECO:0000313" key="2">
    <source>
        <dbReference type="EMBL" id="MBD2503246.1"/>
    </source>
</evidence>
<evidence type="ECO:0000313" key="3">
    <source>
        <dbReference type="Proteomes" id="UP000661112"/>
    </source>
</evidence>
<dbReference type="Proteomes" id="UP000661112">
    <property type="component" value="Unassembled WGS sequence"/>
</dbReference>